<proteinExistence type="predicted"/>
<feature type="region of interest" description="Disordered" evidence="1">
    <location>
        <begin position="1"/>
        <end position="89"/>
    </location>
</feature>
<accession>A0A7S3LVC0</accession>
<protein>
    <submittedName>
        <fullName evidence="2">Uncharacterized protein</fullName>
    </submittedName>
</protein>
<name>A0A7S3LVC0_9EUKA</name>
<reference evidence="2" key="1">
    <citation type="submission" date="2021-01" db="EMBL/GenBank/DDBJ databases">
        <authorList>
            <person name="Corre E."/>
            <person name="Pelletier E."/>
            <person name="Niang G."/>
            <person name="Scheremetjew M."/>
            <person name="Finn R."/>
            <person name="Kale V."/>
            <person name="Holt S."/>
            <person name="Cochrane G."/>
            <person name="Meng A."/>
            <person name="Brown T."/>
            <person name="Cohen L."/>
        </authorList>
    </citation>
    <scope>NUCLEOTIDE SEQUENCE</scope>
    <source>
        <strain evidence="2">NIES-2562</strain>
    </source>
</reference>
<feature type="compositionally biased region" description="Basic and acidic residues" evidence="1">
    <location>
        <begin position="59"/>
        <end position="86"/>
    </location>
</feature>
<sequence length="118" mass="13107">MITTTAESEVAINESKEGGIDVEEHVEASVHAETGEVDKEDRIMEREGEHQSEGVSGRVETRMEETVEDGAERMDSVDVERDHEYETGECDEVGLYEIESVSTSDTDDDLLCLPADVR</sequence>
<feature type="compositionally biased region" description="Basic and acidic residues" evidence="1">
    <location>
        <begin position="14"/>
        <end position="52"/>
    </location>
</feature>
<dbReference type="EMBL" id="HBIB01043486">
    <property type="protein sequence ID" value="CAE0266067.1"/>
    <property type="molecule type" value="Transcribed_RNA"/>
</dbReference>
<evidence type="ECO:0000313" key="2">
    <source>
        <dbReference type="EMBL" id="CAE0266067.1"/>
    </source>
</evidence>
<evidence type="ECO:0000256" key="1">
    <source>
        <dbReference type="SAM" id="MobiDB-lite"/>
    </source>
</evidence>
<dbReference type="AlphaFoldDB" id="A0A7S3LVC0"/>
<gene>
    <name evidence="2" type="ORF">PBIL07802_LOCUS28405</name>
</gene>
<organism evidence="2">
    <name type="scientific">Palpitomonas bilix</name>
    <dbReference type="NCBI Taxonomy" id="652834"/>
    <lineage>
        <taxon>Eukaryota</taxon>
        <taxon>Eukaryota incertae sedis</taxon>
    </lineage>
</organism>